<evidence type="ECO:0000256" key="5">
    <source>
        <dbReference type="ARBA" id="ARBA00022989"/>
    </source>
</evidence>
<evidence type="ECO:0000256" key="3">
    <source>
        <dbReference type="ARBA" id="ARBA00022475"/>
    </source>
</evidence>
<feature type="transmembrane region" description="Helical" evidence="7">
    <location>
        <begin position="360"/>
        <end position="378"/>
    </location>
</feature>
<feature type="transmembrane region" description="Helical" evidence="7">
    <location>
        <begin position="330"/>
        <end position="348"/>
    </location>
</feature>
<reference evidence="9 10" key="1">
    <citation type="submission" date="2023-07" db="EMBL/GenBank/DDBJ databases">
        <title>Genomic Encyclopedia of Type Strains, Phase IV (KMG-IV): sequencing the most valuable type-strain genomes for metagenomic binning, comparative biology and taxonomic classification.</title>
        <authorList>
            <person name="Goeker M."/>
        </authorList>
    </citation>
    <scope>NUCLEOTIDE SEQUENCE [LARGE SCALE GENOMIC DNA]</scope>
    <source>
        <strain evidence="9 10">T98</strain>
    </source>
</reference>
<dbReference type="Proteomes" id="UP001248709">
    <property type="component" value="Unassembled WGS sequence"/>
</dbReference>
<feature type="transmembrane region" description="Helical" evidence="7">
    <location>
        <begin position="105"/>
        <end position="127"/>
    </location>
</feature>
<dbReference type="InterPro" id="IPR036259">
    <property type="entry name" value="MFS_trans_sf"/>
</dbReference>
<evidence type="ECO:0000313" key="10">
    <source>
        <dbReference type="Proteomes" id="UP001248709"/>
    </source>
</evidence>
<gene>
    <name evidence="9" type="ORF">J2Z22_000499</name>
</gene>
<accession>A0ABU3H2R2</accession>
<evidence type="ECO:0000256" key="1">
    <source>
        <dbReference type="ARBA" id="ARBA00004651"/>
    </source>
</evidence>
<keyword evidence="6 7" id="KW-0472">Membrane</keyword>
<evidence type="ECO:0000256" key="6">
    <source>
        <dbReference type="ARBA" id="ARBA00023136"/>
    </source>
</evidence>
<protein>
    <submittedName>
        <fullName evidence="9">MFS family permease</fullName>
    </submittedName>
</protein>
<dbReference type="InterPro" id="IPR047200">
    <property type="entry name" value="MFS_YcaD-like"/>
</dbReference>
<keyword evidence="2" id="KW-0813">Transport</keyword>
<evidence type="ECO:0000256" key="4">
    <source>
        <dbReference type="ARBA" id="ARBA00022692"/>
    </source>
</evidence>
<dbReference type="PANTHER" id="PTHR23521:SF2">
    <property type="entry name" value="TRANSPORTER MFS SUPERFAMILY"/>
    <property type="match status" value="1"/>
</dbReference>
<evidence type="ECO:0000256" key="7">
    <source>
        <dbReference type="SAM" id="Phobius"/>
    </source>
</evidence>
<comment type="subcellular location">
    <subcellularLocation>
        <location evidence="1">Cell membrane</location>
        <topology evidence="1">Multi-pass membrane protein</topology>
    </subcellularLocation>
</comment>
<keyword evidence="4 7" id="KW-0812">Transmembrane</keyword>
<sequence>MERQPGKLHELFGGGKGIIYSIALLVGASMGVINPLSTTHMTASHGDEIWIGVISSSYFLFMALGSVFADRTMRGSHVKRVITSGLLLTAICASLFPLFTLNGVWLGLMSLMGIGISCNMVGMQTALHNLSNANSLGTINGIYSLCFALGLIVSAALAPQVYSEFTWLPFVFSSLCLMLAAGVIHFKLTGLLVLPERAREKIISKITLPLFGAFVYGFSETIVVSLYPLYLIREHVAVSRTGYALSIFVVGSIIGLLPLTCLADRMGRRKCLAVCVFLSMLAVTGIVAASDISLKMLYSFAAGFMIGPLYPLSMALAVQDLPGSERSSGNAWFTTFYGFGSAAGPFFSSVVMDIWGHRHIFTASLLLFCLFLTHMLVTRKGSKVRLTKEEML</sequence>
<feature type="transmembrane region" description="Helical" evidence="7">
    <location>
        <begin position="271"/>
        <end position="290"/>
    </location>
</feature>
<name>A0ABU3H2R2_9BACL</name>
<feature type="transmembrane region" description="Helical" evidence="7">
    <location>
        <begin position="242"/>
        <end position="259"/>
    </location>
</feature>
<dbReference type="Pfam" id="PF07690">
    <property type="entry name" value="MFS_1"/>
    <property type="match status" value="2"/>
</dbReference>
<dbReference type="PROSITE" id="PS50850">
    <property type="entry name" value="MFS"/>
    <property type="match status" value="1"/>
</dbReference>
<feature type="transmembrane region" description="Helical" evidence="7">
    <location>
        <begin position="206"/>
        <end position="230"/>
    </location>
</feature>
<keyword evidence="3" id="KW-1003">Cell membrane</keyword>
<evidence type="ECO:0000259" key="8">
    <source>
        <dbReference type="PROSITE" id="PS50850"/>
    </source>
</evidence>
<feature type="domain" description="Major facilitator superfamily (MFS) profile" evidence="8">
    <location>
        <begin position="205"/>
        <end position="392"/>
    </location>
</feature>
<feature type="transmembrane region" description="Helical" evidence="7">
    <location>
        <begin position="139"/>
        <end position="158"/>
    </location>
</feature>
<dbReference type="EMBL" id="JAUSUY010000002">
    <property type="protein sequence ID" value="MDT3424986.1"/>
    <property type="molecule type" value="Genomic_DNA"/>
</dbReference>
<dbReference type="RefSeq" id="WP_025698364.1">
    <property type="nucleotide sequence ID" value="NZ_JAUSUY010000002.1"/>
</dbReference>
<feature type="transmembrane region" description="Helical" evidence="7">
    <location>
        <begin position="296"/>
        <end position="318"/>
    </location>
</feature>
<feature type="transmembrane region" description="Helical" evidence="7">
    <location>
        <begin position="81"/>
        <end position="99"/>
    </location>
</feature>
<dbReference type="SUPFAM" id="SSF103473">
    <property type="entry name" value="MFS general substrate transporter"/>
    <property type="match status" value="1"/>
</dbReference>
<dbReference type="CDD" id="cd17477">
    <property type="entry name" value="MFS_YcaD_like"/>
    <property type="match status" value="1"/>
</dbReference>
<organism evidence="9 10">
    <name type="scientific">Paenibacillus forsythiae</name>
    <dbReference type="NCBI Taxonomy" id="365616"/>
    <lineage>
        <taxon>Bacteria</taxon>
        <taxon>Bacillati</taxon>
        <taxon>Bacillota</taxon>
        <taxon>Bacilli</taxon>
        <taxon>Bacillales</taxon>
        <taxon>Paenibacillaceae</taxon>
        <taxon>Paenibacillus</taxon>
    </lineage>
</organism>
<evidence type="ECO:0000256" key="2">
    <source>
        <dbReference type="ARBA" id="ARBA00022448"/>
    </source>
</evidence>
<feature type="transmembrane region" description="Helical" evidence="7">
    <location>
        <begin position="170"/>
        <end position="194"/>
    </location>
</feature>
<evidence type="ECO:0000313" key="9">
    <source>
        <dbReference type="EMBL" id="MDT3424986.1"/>
    </source>
</evidence>
<dbReference type="PANTHER" id="PTHR23521">
    <property type="entry name" value="TRANSPORTER MFS SUPERFAMILY"/>
    <property type="match status" value="1"/>
</dbReference>
<keyword evidence="5 7" id="KW-1133">Transmembrane helix</keyword>
<dbReference type="InterPro" id="IPR011701">
    <property type="entry name" value="MFS"/>
</dbReference>
<proteinExistence type="predicted"/>
<dbReference type="Gene3D" id="1.20.1250.20">
    <property type="entry name" value="MFS general substrate transporter like domains"/>
    <property type="match status" value="2"/>
</dbReference>
<keyword evidence="10" id="KW-1185">Reference proteome</keyword>
<feature type="transmembrane region" description="Helical" evidence="7">
    <location>
        <begin position="49"/>
        <end position="69"/>
    </location>
</feature>
<dbReference type="InterPro" id="IPR020846">
    <property type="entry name" value="MFS_dom"/>
</dbReference>
<comment type="caution">
    <text evidence="9">The sequence shown here is derived from an EMBL/GenBank/DDBJ whole genome shotgun (WGS) entry which is preliminary data.</text>
</comment>
<feature type="transmembrane region" description="Helical" evidence="7">
    <location>
        <begin position="17"/>
        <end position="37"/>
    </location>
</feature>